<dbReference type="Pfam" id="PF04816">
    <property type="entry name" value="TrmK"/>
    <property type="match status" value="1"/>
</dbReference>
<reference evidence="1 2" key="1">
    <citation type="submission" date="2019-02" db="EMBL/GenBank/DDBJ databases">
        <title>Deep-cultivation of Planctomycetes and their phenomic and genomic characterization uncovers novel biology.</title>
        <authorList>
            <person name="Wiegand S."/>
            <person name="Jogler M."/>
            <person name="Boedeker C."/>
            <person name="Pinto D."/>
            <person name="Vollmers J."/>
            <person name="Rivas-Marin E."/>
            <person name="Kohn T."/>
            <person name="Peeters S.H."/>
            <person name="Heuer A."/>
            <person name="Rast P."/>
            <person name="Oberbeckmann S."/>
            <person name="Bunk B."/>
            <person name="Jeske O."/>
            <person name="Meyerdierks A."/>
            <person name="Storesund J.E."/>
            <person name="Kallscheuer N."/>
            <person name="Luecker S."/>
            <person name="Lage O.M."/>
            <person name="Pohl T."/>
            <person name="Merkel B.J."/>
            <person name="Hornburger P."/>
            <person name="Mueller R.-W."/>
            <person name="Bruemmer F."/>
            <person name="Labrenz M."/>
            <person name="Spormann A.M."/>
            <person name="Op den Camp H."/>
            <person name="Overmann J."/>
            <person name="Amann R."/>
            <person name="Jetten M.S.M."/>
            <person name="Mascher T."/>
            <person name="Medema M.H."/>
            <person name="Devos D.P."/>
            <person name="Kaster A.-K."/>
            <person name="Ovreas L."/>
            <person name="Rohde M."/>
            <person name="Galperin M.Y."/>
            <person name="Jogler C."/>
        </authorList>
    </citation>
    <scope>NUCLEOTIDE SEQUENCE [LARGE SCALE GENOMIC DNA]</scope>
    <source>
        <strain evidence="1 2">EC9</strain>
    </source>
</reference>
<organism evidence="1 2">
    <name type="scientific">Rosistilla ulvae</name>
    <dbReference type="NCBI Taxonomy" id="1930277"/>
    <lineage>
        <taxon>Bacteria</taxon>
        <taxon>Pseudomonadati</taxon>
        <taxon>Planctomycetota</taxon>
        <taxon>Planctomycetia</taxon>
        <taxon>Pirellulales</taxon>
        <taxon>Pirellulaceae</taxon>
        <taxon>Rosistilla</taxon>
    </lineage>
</organism>
<evidence type="ECO:0000313" key="1">
    <source>
        <dbReference type="EMBL" id="QDS87124.1"/>
    </source>
</evidence>
<dbReference type="GO" id="GO:0032259">
    <property type="term" value="P:methylation"/>
    <property type="evidence" value="ECO:0007669"/>
    <property type="project" value="UniProtKB-KW"/>
</dbReference>
<name>A0A517LWW6_9BACT</name>
<dbReference type="KEGG" id="ruv:EC9_13000"/>
<gene>
    <name evidence="1" type="primary">trmK</name>
    <name evidence="1" type="ORF">EC9_13000</name>
</gene>
<keyword evidence="1" id="KW-0808">Transferase</keyword>
<dbReference type="PANTHER" id="PTHR38451">
    <property type="entry name" value="TRNA (ADENINE(22)-N(1))-METHYLTRANSFERASE"/>
    <property type="match status" value="1"/>
</dbReference>
<dbReference type="Gene3D" id="3.40.50.150">
    <property type="entry name" value="Vaccinia Virus protein VP39"/>
    <property type="match status" value="1"/>
</dbReference>
<dbReference type="InterPro" id="IPR029063">
    <property type="entry name" value="SAM-dependent_MTases_sf"/>
</dbReference>
<protein>
    <submittedName>
        <fullName evidence="1">tRNA (Adenine(22)-N(1))-methyltransferase</fullName>
        <ecNumber evidence="1">2.1.1.217</ecNumber>
    </submittedName>
</protein>
<keyword evidence="1" id="KW-0489">Methyltransferase</keyword>
<dbReference type="Proteomes" id="UP000319557">
    <property type="component" value="Chromosome"/>
</dbReference>
<dbReference type="EMBL" id="CP036261">
    <property type="protein sequence ID" value="QDS87124.1"/>
    <property type="molecule type" value="Genomic_DNA"/>
</dbReference>
<proteinExistence type="predicted"/>
<dbReference type="PANTHER" id="PTHR38451:SF1">
    <property type="entry name" value="TRNA (ADENINE(22)-N(1))-METHYLTRANSFERASE"/>
    <property type="match status" value="1"/>
</dbReference>
<accession>A0A517LWW6</accession>
<keyword evidence="2" id="KW-1185">Reference proteome</keyword>
<dbReference type="GO" id="GO:0160105">
    <property type="term" value="F:tRNA (adenine(22)-N1)-methyltransferase activity"/>
    <property type="evidence" value="ECO:0007669"/>
    <property type="project" value="UniProtKB-EC"/>
</dbReference>
<dbReference type="EC" id="2.1.1.217" evidence="1"/>
<dbReference type="InterPro" id="IPR006901">
    <property type="entry name" value="TrmK"/>
</dbReference>
<dbReference type="AlphaFoldDB" id="A0A517LWW6"/>
<sequence length="273" mass="30483">MLCSRGSCPCGADSRFGGSCYCSSLLRFELGTVPADRNSKLGIFVNVMFGLDVRLQAVFDQVRCPTHVDVGSDHARLLAALLKSGRIERGIAIENKQQPFVNSRRRLANLAADVRFGDGLAVLEAGEAESLSICGMGAESIVQVLEAFPDRVPPRVFLQPNRQPELVRRWGLRGGFHLVDERIACGHWPYSILTFQRAADRDDPAYDGVDRDAALLFGPLNLRRRSAVLERVLREELEYLQRFDRMEPAGIRRRETIEAVLATWSETPATQTR</sequence>
<evidence type="ECO:0000313" key="2">
    <source>
        <dbReference type="Proteomes" id="UP000319557"/>
    </source>
</evidence>